<evidence type="ECO:0000313" key="2">
    <source>
        <dbReference type="Proteomes" id="UP000184330"/>
    </source>
</evidence>
<protein>
    <submittedName>
        <fullName evidence="1">Uncharacterized protein</fullName>
    </submittedName>
</protein>
<dbReference type="PANTHER" id="PTHR37490">
    <property type="entry name" value="EXPRESSED PROTEIN"/>
    <property type="match status" value="1"/>
</dbReference>
<dbReference type="EMBL" id="FJOG01000001">
    <property type="protein sequence ID" value="CZR50368.1"/>
    <property type="molecule type" value="Genomic_DNA"/>
</dbReference>
<dbReference type="PANTHER" id="PTHR37490:SF3">
    <property type="entry name" value="DUF3431 DOMAIN CONTAINING PROTEIN"/>
    <property type="match status" value="1"/>
</dbReference>
<reference evidence="1 2" key="1">
    <citation type="submission" date="2016-03" db="EMBL/GenBank/DDBJ databases">
        <authorList>
            <person name="Ploux O."/>
        </authorList>
    </citation>
    <scope>NUCLEOTIDE SEQUENCE [LARGE SCALE GENOMIC DNA]</scope>
    <source>
        <strain evidence="1 2">UAMH 11012</strain>
    </source>
</reference>
<dbReference type="AlphaFoldDB" id="A0A1L7WC79"/>
<sequence length="357" mass="41264">MMLLPIGHHTHRRWRSIFIFLLAATLLYALIDTFNLHSQLRTPPGPPTVNLILATLSLKPHRWTEHLSIPNLTVIPYIADDPNAVYHPPANKGNEAISYLTYLHDFYDNLSDISIFIHGSDSSWHIDGVLEQSTKQALNRLDLAEVWKRGYLNLRTSWESACPVWINTSVTLNSSAYDEKLRPEEPYIRGAIQDIFPGRKIPRGLASPCCSQFTITKDRIRSIPKHTYKRAIEWLLNTELESRISGRVWEHLWHWLFLGKDIDCPSEWRALCVWYHVCFENEGDWMGFKEMDASKYEFLRFKQAKLRNGLQMGNRGVVGLQEGVRKIEGALGPWRQKAIERGRDEGFRRMVKGSGDL</sequence>
<name>A0A1L7WC79_9HELO</name>
<dbReference type="InterPro" id="IPR021838">
    <property type="entry name" value="DUF3431"/>
</dbReference>
<proteinExistence type="predicted"/>
<dbReference type="OrthoDB" id="426718at2759"/>
<dbReference type="STRING" id="576137.A0A1L7WC79"/>
<dbReference type="Pfam" id="PF11913">
    <property type="entry name" value="DUF3431"/>
    <property type="match status" value="1"/>
</dbReference>
<organism evidence="1 2">
    <name type="scientific">Phialocephala subalpina</name>
    <dbReference type="NCBI Taxonomy" id="576137"/>
    <lineage>
        <taxon>Eukaryota</taxon>
        <taxon>Fungi</taxon>
        <taxon>Dikarya</taxon>
        <taxon>Ascomycota</taxon>
        <taxon>Pezizomycotina</taxon>
        <taxon>Leotiomycetes</taxon>
        <taxon>Helotiales</taxon>
        <taxon>Mollisiaceae</taxon>
        <taxon>Phialocephala</taxon>
        <taxon>Phialocephala fortinii species complex</taxon>
    </lineage>
</organism>
<accession>A0A1L7WC79</accession>
<dbReference type="Proteomes" id="UP000184330">
    <property type="component" value="Unassembled WGS sequence"/>
</dbReference>
<keyword evidence="2" id="KW-1185">Reference proteome</keyword>
<gene>
    <name evidence="1" type="ORF">PAC_00240</name>
</gene>
<evidence type="ECO:0000313" key="1">
    <source>
        <dbReference type="EMBL" id="CZR50368.1"/>
    </source>
</evidence>